<dbReference type="Pfam" id="PF03190">
    <property type="entry name" value="Thioredox_DsbH"/>
    <property type="match status" value="1"/>
</dbReference>
<evidence type="ECO:0000259" key="1">
    <source>
        <dbReference type="Pfam" id="PF03190"/>
    </source>
</evidence>
<dbReference type="InterPro" id="IPR008928">
    <property type="entry name" value="6-hairpin_glycosidase_sf"/>
</dbReference>
<reference evidence="2 3" key="1">
    <citation type="submission" date="2018-05" db="EMBL/GenBank/DDBJ databases">
        <title>Rhodohalobacter halophilus gen. nov., sp. nov., a moderately halophilic member of the family Balneolaceae.</title>
        <authorList>
            <person name="Liu Z.-W."/>
        </authorList>
    </citation>
    <scope>NUCLEOTIDE SEQUENCE [LARGE SCALE GENOMIC DNA]</scope>
    <source>
        <strain evidence="2 3">8A47</strain>
    </source>
</reference>
<dbReference type="InterPro" id="IPR024705">
    <property type="entry name" value="Ssp411"/>
</dbReference>
<dbReference type="InterPro" id="IPR036249">
    <property type="entry name" value="Thioredoxin-like_sf"/>
</dbReference>
<dbReference type="InterPro" id="IPR012341">
    <property type="entry name" value="6hp_glycosidase-like_sf"/>
</dbReference>
<dbReference type="EMBL" id="QGGB01000012">
    <property type="protein sequence ID" value="PWN05086.1"/>
    <property type="molecule type" value="Genomic_DNA"/>
</dbReference>
<dbReference type="RefSeq" id="WP_109648162.1">
    <property type="nucleotide sequence ID" value="NZ_QGGB01000012.1"/>
</dbReference>
<dbReference type="PANTHER" id="PTHR42899">
    <property type="entry name" value="SPERMATOGENESIS-ASSOCIATED PROTEIN 20"/>
    <property type="match status" value="1"/>
</dbReference>
<dbReference type="PANTHER" id="PTHR42899:SF1">
    <property type="entry name" value="SPERMATOGENESIS-ASSOCIATED PROTEIN 20"/>
    <property type="match status" value="1"/>
</dbReference>
<evidence type="ECO:0000313" key="2">
    <source>
        <dbReference type="EMBL" id="PWN05086.1"/>
    </source>
</evidence>
<feature type="domain" description="Spermatogenesis-associated protein 20-like TRX" evidence="1">
    <location>
        <begin position="2"/>
        <end position="160"/>
    </location>
</feature>
<name>A0A316TYT3_9BACT</name>
<organism evidence="2 3">
    <name type="scientific">Rhodohalobacter mucosus</name>
    <dbReference type="NCBI Taxonomy" id="2079485"/>
    <lineage>
        <taxon>Bacteria</taxon>
        <taxon>Pseudomonadati</taxon>
        <taxon>Balneolota</taxon>
        <taxon>Balneolia</taxon>
        <taxon>Balneolales</taxon>
        <taxon>Balneolaceae</taxon>
        <taxon>Rhodohalobacter</taxon>
    </lineage>
</organism>
<dbReference type="Gene3D" id="1.50.10.10">
    <property type="match status" value="2"/>
</dbReference>
<dbReference type="SUPFAM" id="SSF52833">
    <property type="entry name" value="Thioredoxin-like"/>
    <property type="match status" value="1"/>
</dbReference>
<dbReference type="SUPFAM" id="SSF48208">
    <property type="entry name" value="Six-hairpin glycosidases"/>
    <property type="match status" value="1"/>
</dbReference>
<gene>
    <name evidence="2" type="ORF">DDZ15_16140</name>
</gene>
<protein>
    <submittedName>
        <fullName evidence="2">Thioredoxin domain-containing protein</fullName>
    </submittedName>
</protein>
<sequence>MNQLGREKSPYLLQHADNPVEWYPWGEEAFEKARNEDKPVFLSIGYATCHWCHVMAHESFEDDGVAELMNRTFVNIKVDREERPDIDNTYMTVCQMITGQGGWPLTIIMTPEKEPFYAATYLPRHSHPNRIGMYDLVPAINKAWKEDRDRILESVDRIKKGFSRSLELGRSGGSLTEKIEQEAFDSLKQRYDRVHGGFGGSPKFPSPHNLTFLIDYSRLTGNDEASEMAAHTLEQMRLGGIWDHVGGGFHRYSTDEEWLLPHFEKMLYDQALMLRSYAEAFKLTHKNLFQKTSEEIVQYLDECLTSPGGGFYSAEDADSEGEEGTFYVWRKGEIEDILDPKDAAIFCDLYGVQDDGNYYDEATRQKTGSNIPHLSGPIPRELEEQVSGMLRKLHEHRRNRERPLLDDKILTDWNGLMIGSMARAGILLENPSFIERAENACTFVIHQLTDENGSLLHRYRNGDAGITGMADDYAFFIHGLIELYQATFNPDYLERAVRLQKEFTRDFYDDKHGGFFFTHAGAEKLLGRQKEIYDGAIPSSNSMAVMNGYILSRLTGNMDFERQASATLNAFSEQMSDAPAGYAHAIHAHMLMGHDSREIVICTEERGEISDRLIQICREYSGPGSTILLKTKQTQNILNRVAPYTKPYPVKREIAVYVCSGFACKAPIHTPEQLIEILSG</sequence>
<dbReference type="AlphaFoldDB" id="A0A316TYT3"/>
<evidence type="ECO:0000313" key="3">
    <source>
        <dbReference type="Proteomes" id="UP000245533"/>
    </source>
</evidence>
<dbReference type="OrthoDB" id="9762614at2"/>
<proteinExistence type="predicted"/>
<dbReference type="Gene3D" id="3.40.30.10">
    <property type="entry name" value="Glutaredoxin"/>
    <property type="match status" value="1"/>
</dbReference>
<dbReference type="GO" id="GO:0005975">
    <property type="term" value="P:carbohydrate metabolic process"/>
    <property type="evidence" value="ECO:0007669"/>
    <property type="project" value="InterPro"/>
</dbReference>
<keyword evidence="3" id="KW-1185">Reference proteome</keyword>
<dbReference type="PIRSF" id="PIRSF006402">
    <property type="entry name" value="UCP006402_thioredoxin"/>
    <property type="match status" value="1"/>
</dbReference>
<accession>A0A316TYT3</accession>
<dbReference type="Proteomes" id="UP000245533">
    <property type="component" value="Unassembled WGS sequence"/>
</dbReference>
<dbReference type="CDD" id="cd02955">
    <property type="entry name" value="SSP411"/>
    <property type="match status" value="1"/>
</dbReference>
<dbReference type="InterPro" id="IPR004879">
    <property type="entry name" value="Ssp411-like_TRX"/>
</dbReference>
<comment type="caution">
    <text evidence="2">The sequence shown here is derived from an EMBL/GenBank/DDBJ whole genome shotgun (WGS) entry which is preliminary data.</text>
</comment>